<dbReference type="Proteomes" id="UP000822688">
    <property type="component" value="Chromosome 1"/>
</dbReference>
<dbReference type="EMBL" id="CM026421">
    <property type="protein sequence ID" value="KAG0589991.1"/>
    <property type="molecule type" value="Genomic_DNA"/>
</dbReference>
<comment type="caution">
    <text evidence="2">The sequence shown here is derived from an EMBL/GenBank/DDBJ whole genome shotgun (WGS) entry which is preliminary data.</text>
</comment>
<proteinExistence type="predicted"/>
<name>A0A8T0J590_CERPU</name>
<protein>
    <submittedName>
        <fullName evidence="2">Uncharacterized protein</fullName>
    </submittedName>
</protein>
<sequence>MCGAQMAVMREKVFNMVREIESLCQATLYGDSEEEVKRKFQALQACFSTLSEPSNFQRPNTITLPLRGSVASIQEDVKRTRTGHGKKRKISEVGETSAPHPSLKGSSHVLLSQSKQKRMIFRKLPKVTCEICDTKTMVEGGANSIFCKNCDHEIFVK</sequence>
<feature type="region of interest" description="Disordered" evidence="1">
    <location>
        <begin position="78"/>
        <end position="109"/>
    </location>
</feature>
<feature type="compositionally biased region" description="Basic residues" evidence="1">
    <location>
        <begin position="80"/>
        <end position="89"/>
    </location>
</feature>
<keyword evidence="3" id="KW-1185">Reference proteome</keyword>
<accession>A0A8T0J590</accession>
<evidence type="ECO:0000256" key="1">
    <source>
        <dbReference type="SAM" id="MobiDB-lite"/>
    </source>
</evidence>
<organism evidence="2 3">
    <name type="scientific">Ceratodon purpureus</name>
    <name type="common">Fire moss</name>
    <name type="synonym">Dicranum purpureum</name>
    <dbReference type="NCBI Taxonomy" id="3225"/>
    <lineage>
        <taxon>Eukaryota</taxon>
        <taxon>Viridiplantae</taxon>
        <taxon>Streptophyta</taxon>
        <taxon>Embryophyta</taxon>
        <taxon>Bryophyta</taxon>
        <taxon>Bryophytina</taxon>
        <taxon>Bryopsida</taxon>
        <taxon>Dicranidae</taxon>
        <taxon>Pseudoditrichales</taxon>
        <taxon>Ditrichaceae</taxon>
        <taxon>Ceratodon</taxon>
    </lineage>
</organism>
<evidence type="ECO:0000313" key="2">
    <source>
        <dbReference type="EMBL" id="KAG0589991.1"/>
    </source>
</evidence>
<dbReference type="AlphaFoldDB" id="A0A8T0J590"/>
<reference evidence="2" key="1">
    <citation type="submission" date="2020-06" db="EMBL/GenBank/DDBJ databases">
        <title>WGS assembly of Ceratodon purpureus strain R40.</title>
        <authorList>
            <person name="Carey S.B."/>
            <person name="Jenkins J."/>
            <person name="Shu S."/>
            <person name="Lovell J.T."/>
            <person name="Sreedasyam A."/>
            <person name="Maumus F."/>
            <person name="Tiley G.P."/>
            <person name="Fernandez-Pozo N."/>
            <person name="Barry K."/>
            <person name="Chen C."/>
            <person name="Wang M."/>
            <person name="Lipzen A."/>
            <person name="Daum C."/>
            <person name="Saski C.A."/>
            <person name="Payton A.C."/>
            <person name="Mcbreen J.C."/>
            <person name="Conrad R.E."/>
            <person name="Kollar L.M."/>
            <person name="Olsson S."/>
            <person name="Huttunen S."/>
            <person name="Landis J.B."/>
            <person name="Wickett N.J."/>
            <person name="Johnson M.G."/>
            <person name="Rensing S.A."/>
            <person name="Grimwood J."/>
            <person name="Schmutz J."/>
            <person name="Mcdaniel S.F."/>
        </authorList>
    </citation>
    <scope>NUCLEOTIDE SEQUENCE</scope>
    <source>
        <strain evidence="2">R40</strain>
    </source>
</reference>
<evidence type="ECO:0000313" key="3">
    <source>
        <dbReference type="Proteomes" id="UP000822688"/>
    </source>
</evidence>
<gene>
    <name evidence="2" type="ORF">KC19_1G062000</name>
</gene>